<comment type="caution">
    <text evidence="2">The sequence shown here is derived from an EMBL/GenBank/DDBJ whole genome shotgun (WGS) entry which is preliminary data.</text>
</comment>
<protein>
    <submittedName>
        <fullName evidence="2">Uncharacterized protein</fullName>
    </submittedName>
</protein>
<keyword evidence="3" id="KW-1185">Reference proteome</keyword>
<accession>A0ABW7YQQ0</accession>
<name>A0ABW7YQQ0_9ACTN</name>
<dbReference type="Proteomes" id="UP001612741">
    <property type="component" value="Unassembled WGS sequence"/>
</dbReference>
<evidence type="ECO:0000313" key="3">
    <source>
        <dbReference type="Proteomes" id="UP001612741"/>
    </source>
</evidence>
<reference evidence="2 3" key="1">
    <citation type="submission" date="2024-10" db="EMBL/GenBank/DDBJ databases">
        <title>The Natural Products Discovery Center: Release of the First 8490 Sequenced Strains for Exploring Actinobacteria Biosynthetic Diversity.</title>
        <authorList>
            <person name="Kalkreuter E."/>
            <person name="Kautsar S.A."/>
            <person name="Yang D."/>
            <person name="Bader C.D."/>
            <person name="Teijaro C.N."/>
            <person name="Fluegel L."/>
            <person name="Davis C.M."/>
            <person name="Simpson J.R."/>
            <person name="Lauterbach L."/>
            <person name="Steele A.D."/>
            <person name="Gui C."/>
            <person name="Meng S."/>
            <person name="Li G."/>
            <person name="Viehrig K."/>
            <person name="Ye F."/>
            <person name="Su P."/>
            <person name="Kiefer A.F."/>
            <person name="Nichols A."/>
            <person name="Cepeda A.J."/>
            <person name="Yan W."/>
            <person name="Fan B."/>
            <person name="Jiang Y."/>
            <person name="Adhikari A."/>
            <person name="Zheng C.-J."/>
            <person name="Schuster L."/>
            <person name="Cowan T.M."/>
            <person name="Smanski M.J."/>
            <person name="Chevrette M.G."/>
            <person name="De Carvalho L.P.S."/>
            <person name="Shen B."/>
        </authorList>
    </citation>
    <scope>NUCLEOTIDE SEQUENCE [LARGE SCALE GENOMIC DNA]</scope>
    <source>
        <strain evidence="2 3">NPDC050545</strain>
    </source>
</reference>
<sequence length="44" mass="4628">MASAHVGGAAVQQPVRGASRRAVQRLVEGIDRQGGPRPAHWPEA</sequence>
<proteinExistence type="predicted"/>
<evidence type="ECO:0000313" key="2">
    <source>
        <dbReference type="EMBL" id="MFI6498250.1"/>
    </source>
</evidence>
<gene>
    <name evidence="2" type="ORF">ACIBG2_12725</name>
</gene>
<feature type="region of interest" description="Disordered" evidence="1">
    <location>
        <begin position="1"/>
        <end position="20"/>
    </location>
</feature>
<evidence type="ECO:0000256" key="1">
    <source>
        <dbReference type="SAM" id="MobiDB-lite"/>
    </source>
</evidence>
<organism evidence="2 3">
    <name type="scientific">Nonomuraea typhae</name>
    <dbReference type="NCBI Taxonomy" id="2603600"/>
    <lineage>
        <taxon>Bacteria</taxon>
        <taxon>Bacillati</taxon>
        <taxon>Actinomycetota</taxon>
        <taxon>Actinomycetes</taxon>
        <taxon>Streptosporangiales</taxon>
        <taxon>Streptosporangiaceae</taxon>
        <taxon>Nonomuraea</taxon>
    </lineage>
</organism>
<dbReference type="EMBL" id="JBITGY010000003">
    <property type="protein sequence ID" value="MFI6498250.1"/>
    <property type="molecule type" value="Genomic_DNA"/>
</dbReference>
<dbReference type="RefSeq" id="WP_397081506.1">
    <property type="nucleotide sequence ID" value="NZ_JBITGY010000003.1"/>
</dbReference>